<dbReference type="AlphaFoldDB" id="A0A151IC93"/>
<evidence type="ECO:0000313" key="2">
    <source>
        <dbReference type="EMBL" id="KYM97710.1"/>
    </source>
</evidence>
<evidence type="ECO:0000259" key="1">
    <source>
        <dbReference type="PROSITE" id="PS51743"/>
    </source>
</evidence>
<dbReference type="GO" id="GO:0008174">
    <property type="term" value="F:mRNA methyltransferase activity"/>
    <property type="evidence" value="ECO:0007669"/>
    <property type="project" value="InterPro"/>
</dbReference>
<feature type="domain" description="Alphavirus-like MT" evidence="1">
    <location>
        <begin position="34"/>
        <end position="192"/>
    </location>
</feature>
<keyword evidence="2" id="KW-0489">Methyltransferase</keyword>
<dbReference type="PROSITE" id="PS51743">
    <property type="entry name" value="ALPHAVIRUS_MT"/>
    <property type="match status" value="1"/>
</dbReference>
<keyword evidence="2" id="KW-0547">Nucleotide-binding</keyword>
<keyword evidence="2" id="KW-0696">RNA-directed RNA polymerase</keyword>
<keyword evidence="2" id="KW-0067">ATP-binding</keyword>
<keyword evidence="3" id="KW-1185">Reference proteome</keyword>
<protein>
    <submittedName>
        <fullName evidence="2">Methyltransferase/helicase/RNA-directed RNA polymerase</fullName>
    </submittedName>
</protein>
<organism evidence="2 3">
    <name type="scientific">Cyphomyrmex costatus</name>
    <dbReference type="NCBI Taxonomy" id="456900"/>
    <lineage>
        <taxon>Eukaryota</taxon>
        <taxon>Metazoa</taxon>
        <taxon>Ecdysozoa</taxon>
        <taxon>Arthropoda</taxon>
        <taxon>Hexapoda</taxon>
        <taxon>Insecta</taxon>
        <taxon>Pterygota</taxon>
        <taxon>Neoptera</taxon>
        <taxon>Endopterygota</taxon>
        <taxon>Hymenoptera</taxon>
        <taxon>Apocrita</taxon>
        <taxon>Aculeata</taxon>
        <taxon>Formicoidea</taxon>
        <taxon>Formicidae</taxon>
        <taxon>Myrmicinae</taxon>
        <taxon>Cyphomyrmex</taxon>
    </lineage>
</organism>
<gene>
    <name evidence="2" type="ORF">ALC62_11612</name>
</gene>
<sequence length="192" mass="22106">MIFKKTKKNFYIDYALSTQNIALLQSAFPELNIIVTGKVNHPHAMPAVTRNCAETFILSLVNYDQNVKRLNSNKDVFIVDVGANYVRHIKNGRFNIHCCNPICDIRDSARENEKKSKLKLVVNEELQSSLKIKSVITTANLGEYMRVVGEWNGYYLYQQDVHVLVCVCDSDNMNWNIECMLKWCDSDFARVC</sequence>
<dbReference type="GO" id="GO:0003723">
    <property type="term" value="F:RNA binding"/>
    <property type="evidence" value="ECO:0007669"/>
    <property type="project" value="InterPro"/>
</dbReference>
<dbReference type="GO" id="GO:0006396">
    <property type="term" value="P:RNA processing"/>
    <property type="evidence" value="ECO:0007669"/>
    <property type="project" value="InterPro"/>
</dbReference>
<dbReference type="Proteomes" id="UP000078542">
    <property type="component" value="Unassembled WGS sequence"/>
</dbReference>
<reference evidence="2 3" key="1">
    <citation type="submission" date="2016-03" db="EMBL/GenBank/DDBJ databases">
        <title>Cyphomyrmex costatus WGS genome.</title>
        <authorList>
            <person name="Nygaard S."/>
            <person name="Hu H."/>
            <person name="Boomsma J."/>
            <person name="Zhang G."/>
        </authorList>
    </citation>
    <scope>NUCLEOTIDE SEQUENCE [LARGE SCALE GENOMIC DNA]</scope>
    <source>
        <strain evidence="2">MS0001</strain>
        <tissue evidence="2">Whole body</tissue>
    </source>
</reference>
<keyword evidence="2" id="KW-0347">Helicase</keyword>
<dbReference type="GO" id="GO:0004386">
    <property type="term" value="F:helicase activity"/>
    <property type="evidence" value="ECO:0007669"/>
    <property type="project" value="UniProtKB-KW"/>
</dbReference>
<dbReference type="EMBL" id="KQ978062">
    <property type="protein sequence ID" value="KYM97710.1"/>
    <property type="molecule type" value="Genomic_DNA"/>
</dbReference>
<dbReference type="InterPro" id="IPR002588">
    <property type="entry name" value="Alphavirus-like_MT_dom"/>
</dbReference>
<accession>A0A151IC93</accession>
<dbReference type="GO" id="GO:0032259">
    <property type="term" value="P:methylation"/>
    <property type="evidence" value="ECO:0007669"/>
    <property type="project" value="UniProtKB-KW"/>
</dbReference>
<keyword evidence="2" id="KW-0378">Hydrolase</keyword>
<dbReference type="Pfam" id="PF01660">
    <property type="entry name" value="Vmethyltransf"/>
    <property type="match status" value="1"/>
</dbReference>
<proteinExistence type="predicted"/>
<keyword evidence="2" id="KW-0548">Nucleotidyltransferase</keyword>
<dbReference type="GO" id="GO:0003968">
    <property type="term" value="F:RNA-directed RNA polymerase activity"/>
    <property type="evidence" value="ECO:0007669"/>
    <property type="project" value="UniProtKB-KW"/>
</dbReference>
<keyword evidence="2" id="KW-0808">Transferase</keyword>
<evidence type="ECO:0000313" key="3">
    <source>
        <dbReference type="Proteomes" id="UP000078542"/>
    </source>
</evidence>
<dbReference type="GO" id="GO:0016556">
    <property type="term" value="P:mRNA modification"/>
    <property type="evidence" value="ECO:0007669"/>
    <property type="project" value="InterPro"/>
</dbReference>
<name>A0A151IC93_9HYME</name>